<evidence type="ECO:0000256" key="1">
    <source>
        <dbReference type="ARBA" id="ARBA00007428"/>
    </source>
</evidence>
<evidence type="ECO:0000259" key="2">
    <source>
        <dbReference type="PROSITE" id="PS51205"/>
    </source>
</evidence>
<dbReference type="SUPFAM" id="SSF48403">
    <property type="entry name" value="Ankyrin repeat"/>
    <property type="match status" value="1"/>
</dbReference>
<dbReference type="PROSITE" id="PS51205">
    <property type="entry name" value="VPS9"/>
    <property type="match status" value="1"/>
</dbReference>
<dbReference type="PANTHER" id="PTHR24170">
    <property type="entry name" value="ANKYRIN REPEAT DOMAIN-CONTAINING PROTEIN 27"/>
    <property type="match status" value="1"/>
</dbReference>
<dbReference type="InterPro" id="IPR037191">
    <property type="entry name" value="VPS9_dom_sf"/>
</dbReference>
<accession>A0AAV5R8C8</accession>
<dbReference type="GO" id="GO:0005769">
    <property type="term" value="C:early endosome"/>
    <property type="evidence" value="ECO:0007669"/>
    <property type="project" value="TreeGrafter"/>
</dbReference>
<dbReference type="GO" id="GO:0045022">
    <property type="term" value="P:early endosome to late endosome transport"/>
    <property type="evidence" value="ECO:0007669"/>
    <property type="project" value="TreeGrafter"/>
</dbReference>
<dbReference type="GO" id="GO:0005886">
    <property type="term" value="C:plasma membrane"/>
    <property type="evidence" value="ECO:0007669"/>
    <property type="project" value="TreeGrafter"/>
</dbReference>
<dbReference type="Proteomes" id="UP001378960">
    <property type="component" value="Unassembled WGS sequence"/>
</dbReference>
<protein>
    <recommendedName>
        <fullName evidence="2">VPS9 domain-containing protein</fullName>
    </recommendedName>
</protein>
<dbReference type="GO" id="GO:0005770">
    <property type="term" value="C:late endosome"/>
    <property type="evidence" value="ECO:0007669"/>
    <property type="project" value="TreeGrafter"/>
</dbReference>
<proteinExistence type="inferred from homology"/>
<evidence type="ECO:0000313" key="3">
    <source>
        <dbReference type="EMBL" id="GMM47800.1"/>
    </source>
</evidence>
<dbReference type="PANTHER" id="PTHR24170:SF1">
    <property type="entry name" value="DOMAIN PROTEIN, PUTATIVE (AFU_ORTHOLOGUE AFUA_1G09870)-RELATED"/>
    <property type="match status" value="1"/>
</dbReference>
<dbReference type="AlphaFoldDB" id="A0AAV5R8C8"/>
<dbReference type="GO" id="GO:0097422">
    <property type="term" value="C:tubular endosome"/>
    <property type="evidence" value="ECO:0007669"/>
    <property type="project" value="TreeGrafter"/>
</dbReference>
<dbReference type="Gene3D" id="1.25.40.20">
    <property type="entry name" value="Ankyrin repeat-containing domain"/>
    <property type="match status" value="1"/>
</dbReference>
<organism evidence="3 4">
    <name type="scientific">Pichia kluyveri</name>
    <name type="common">Yeast</name>
    <dbReference type="NCBI Taxonomy" id="36015"/>
    <lineage>
        <taxon>Eukaryota</taxon>
        <taxon>Fungi</taxon>
        <taxon>Dikarya</taxon>
        <taxon>Ascomycota</taxon>
        <taxon>Saccharomycotina</taxon>
        <taxon>Pichiomycetes</taxon>
        <taxon>Pichiales</taxon>
        <taxon>Pichiaceae</taxon>
        <taxon>Pichia</taxon>
    </lineage>
</organism>
<dbReference type="GO" id="GO:0000149">
    <property type="term" value="F:SNARE binding"/>
    <property type="evidence" value="ECO:0007669"/>
    <property type="project" value="TreeGrafter"/>
</dbReference>
<dbReference type="GO" id="GO:0030133">
    <property type="term" value="C:transport vesicle"/>
    <property type="evidence" value="ECO:0007669"/>
    <property type="project" value="TreeGrafter"/>
</dbReference>
<comment type="caution">
    <text evidence="3">The sequence shown here is derived from an EMBL/GenBank/DDBJ whole genome shotgun (WGS) entry which is preliminary data.</text>
</comment>
<keyword evidence="4" id="KW-1185">Reference proteome</keyword>
<comment type="similarity">
    <text evidence="1">Belongs to the UPF0507 family.</text>
</comment>
<dbReference type="InterPro" id="IPR051248">
    <property type="entry name" value="UPF0507/Ank_repeat_27"/>
</dbReference>
<feature type="domain" description="VPS9" evidence="2">
    <location>
        <begin position="292"/>
        <end position="435"/>
    </location>
</feature>
<dbReference type="Gene3D" id="1.20.1050.80">
    <property type="entry name" value="VPS9 domain"/>
    <property type="match status" value="1"/>
</dbReference>
<reference evidence="3 4" key="1">
    <citation type="journal article" date="2023" name="Elife">
        <title>Identification of key yeast species and microbe-microbe interactions impacting larval growth of Drosophila in the wild.</title>
        <authorList>
            <person name="Mure A."/>
            <person name="Sugiura Y."/>
            <person name="Maeda R."/>
            <person name="Honda K."/>
            <person name="Sakurai N."/>
            <person name="Takahashi Y."/>
            <person name="Watada M."/>
            <person name="Katoh T."/>
            <person name="Gotoh A."/>
            <person name="Gotoh Y."/>
            <person name="Taniguchi I."/>
            <person name="Nakamura K."/>
            <person name="Hayashi T."/>
            <person name="Katayama T."/>
            <person name="Uemura T."/>
            <person name="Hattori Y."/>
        </authorList>
    </citation>
    <scope>NUCLEOTIDE SEQUENCE [LARGE SCALE GENOMIC DNA]</scope>
    <source>
        <strain evidence="3 4">PK-24</strain>
    </source>
</reference>
<dbReference type="EMBL" id="BTGB01000009">
    <property type="protein sequence ID" value="GMM47800.1"/>
    <property type="molecule type" value="Genomic_DNA"/>
</dbReference>
<dbReference type="GO" id="GO:0005085">
    <property type="term" value="F:guanyl-nucleotide exchange factor activity"/>
    <property type="evidence" value="ECO:0007669"/>
    <property type="project" value="TreeGrafter"/>
</dbReference>
<sequence length="1236" mass="143308">MAIQHSDMSPMLDTTNSLKFQSRKPKKISAWLSNPFINYIFNNQDFKRSGPLKEIIIQLCENPSDYAILVPSTIFLMTHADAQTKKPYSEMCKDLEFILSHIVRLDVSRDQRIRTHKEFTTLNNKVLSIKADSIKSVRNFKYSVDVTILRQEFIRGFANYIPLGIAQDLLTTMNVINGSTNNSLSPTHTTKSHIQFVDLMDKYAELKELDKKFGTLFEEYNFKKCKAITDLDQSFSVIMKRGSAMFNTLQAETFTNLLNVYSENELTEMIYNYLEENIYPKFWAKFVKLSPHDYDEKLVLAYENLKWLSITEVGLPDKVVSDIPLLMKYTERVKLAIAEFKKILPAPNSNQKCLCLINTIEILSAGSTIDADTLITSLIFVICLSKVNNLNCILNYIQKYSYAETNIESGMLGYAISSLEVAIKYFHEDYNMDGIIAKSLQNEVLWRLIGSVSSDLSLKGNKEDDEKTFEQIEKLLKPLNEPNNIPLDSFVKSRSLNGESCIMFALKQHNEELMKVLLQFDYIFTLDDILEDQDIEGSNLLSVALDMEHPIADTLAMIIKEATDGEIMQYINKADINERTVGHFMCNSFHLIKYFGMFINWAKKDTFGNTPFMIYTRRYDHPNYLEMMKSTIKTVEKWYQRNNRVFSYTEHVDNKGNSIMHAIRDPTILELFLKTFELLELNCLNDANQSAITLAIRYNRIENVEILMKDERTCMSIVDPVSFMSALDYVKLERWDECVNREIAKTLEVQFIETEYGETLNIACVRARFEPAHGLCCYFRVVNNEGCSDIILVPFECVVKVLKLLKQENSCIPFDFSKPDLWFPRHSSVSMKGNISSSNKMKINSLINNLNLMIQALMKNGTLKYTHSLQNYLLVPQTPFELEVKTIDEKEVLKNIYQENFSHRKEILFSQSKFKSTIIRCEDIIAFDAFLDYTIEELDKFGKCYSKFYRTLTLSDVEAKDLDKLRTDIPWIVTDALKFRECRVEDSCDIFLDKLRLLFATVQELIKSSRELKITKVRRWKKLRVDLKTLRSELDRVAGGGVDGSQSPTAYNGPADASIKNNRNHILSKVFKQIDIVTGECHENDDINEFRKDIIKVLIKGEYDGQNENFGVESLDIKDEAVSKDNEEKSLTEMINLEDFGISTWFVEKRRIAYVKRLLETFLKYRIEIFELDIELRKKYESLATFVSKFYQFRIDLFKNAYKCYAMGKIGELKREVQAWELGLREHQLKGMSKIK</sequence>
<dbReference type="Pfam" id="PF02204">
    <property type="entry name" value="VPS9"/>
    <property type="match status" value="1"/>
</dbReference>
<dbReference type="SUPFAM" id="SSF109993">
    <property type="entry name" value="VPS9 domain"/>
    <property type="match status" value="1"/>
</dbReference>
<name>A0AAV5R8C8_PICKL</name>
<dbReference type="InterPro" id="IPR003123">
    <property type="entry name" value="VPS9"/>
</dbReference>
<gene>
    <name evidence="3" type="ORF">DAPK24_043980</name>
</gene>
<dbReference type="InterPro" id="IPR036770">
    <property type="entry name" value="Ankyrin_rpt-contain_sf"/>
</dbReference>
<evidence type="ECO:0000313" key="4">
    <source>
        <dbReference type="Proteomes" id="UP001378960"/>
    </source>
</evidence>